<evidence type="ECO:0000313" key="2">
    <source>
        <dbReference type="Proteomes" id="UP001412067"/>
    </source>
</evidence>
<dbReference type="Proteomes" id="UP001412067">
    <property type="component" value="Unassembled WGS sequence"/>
</dbReference>
<evidence type="ECO:0000313" key="1">
    <source>
        <dbReference type="EMBL" id="KAK8937713.1"/>
    </source>
</evidence>
<sequence>MVVRMVARVEEMMMQHSMKPVVEELNRPRMQKDGHDCAICTPEWKVLSIQFFLTHIARISSKSSSS</sequence>
<accession>A0ABR2LCV8</accession>
<reference evidence="1 2" key="1">
    <citation type="journal article" date="2022" name="Nat. Plants">
        <title>Genomes of leafy and leafless Platanthera orchids illuminate the evolution of mycoheterotrophy.</title>
        <authorList>
            <person name="Li M.H."/>
            <person name="Liu K.W."/>
            <person name="Li Z."/>
            <person name="Lu H.C."/>
            <person name="Ye Q.L."/>
            <person name="Zhang D."/>
            <person name="Wang J.Y."/>
            <person name="Li Y.F."/>
            <person name="Zhong Z.M."/>
            <person name="Liu X."/>
            <person name="Yu X."/>
            <person name="Liu D.K."/>
            <person name="Tu X.D."/>
            <person name="Liu B."/>
            <person name="Hao Y."/>
            <person name="Liao X.Y."/>
            <person name="Jiang Y.T."/>
            <person name="Sun W.H."/>
            <person name="Chen J."/>
            <person name="Chen Y.Q."/>
            <person name="Ai Y."/>
            <person name="Zhai J.W."/>
            <person name="Wu S.S."/>
            <person name="Zhou Z."/>
            <person name="Hsiao Y.Y."/>
            <person name="Wu W.L."/>
            <person name="Chen Y.Y."/>
            <person name="Lin Y.F."/>
            <person name="Hsu J.L."/>
            <person name="Li C.Y."/>
            <person name="Wang Z.W."/>
            <person name="Zhao X."/>
            <person name="Zhong W.Y."/>
            <person name="Ma X.K."/>
            <person name="Ma L."/>
            <person name="Huang J."/>
            <person name="Chen G.Z."/>
            <person name="Huang M.Z."/>
            <person name="Huang L."/>
            <person name="Peng D.H."/>
            <person name="Luo Y.B."/>
            <person name="Zou S.Q."/>
            <person name="Chen S.P."/>
            <person name="Lan S."/>
            <person name="Tsai W.C."/>
            <person name="Van de Peer Y."/>
            <person name="Liu Z.J."/>
        </authorList>
    </citation>
    <scope>NUCLEOTIDE SEQUENCE [LARGE SCALE GENOMIC DNA]</scope>
    <source>
        <strain evidence="1">Lor288</strain>
    </source>
</reference>
<dbReference type="EMBL" id="JBBWWR010000021">
    <property type="protein sequence ID" value="KAK8937713.1"/>
    <property type="molecule type" value="Genomic_DNA"/>
</dbReference>
<name>A0ABR2LCV8_9ASPA</name>
<keyword evidence="2" id="KW-1185">Reference proteome</keyword>
<gene>
    <name evidence="1" type="ORF">KSP40_PGU007117</name>
</gene>
<proteinExistence type="predicted"/>
<protein>
    <submittedName>
        <fullName evidence="1">Uncharacterized protein</fullName>
    </submittedName>
</protein>
<comment type="caution">
    <text evidence="1">The sequence shown here is derived from an EMBL/GenBank/DDBJ whole genome shotgun (WGS) entry which is preliminary data.</text>
</comment>
<organism evidence="1 2">
    <name type="scientific">Platanthera guangdongensis</name>
    <dbReference type="NCBI Taxonomy" id="2320717"/>
    <lineage>
        <taxon>Eukaryota</taxon>
        <taxon>Viridiplantae</taxon>
        <taxon>Streptophyta</taxon>
        <taxon>Embryophyta</taxon>
        <taxon>Tracheophyta</taxon>
        <taxon>Spermatophyta</taxon>
        <taxon>Magnoliopsida</taxon>
        <taxon>Liliopsida</taxon>
        <taxon>Asparagales</taxon>
        <taxon>Orchidaceae</taxon>
        <taxon>Orchidoideae</taxon>
        <taxon>Orchideae</taxon>
        <taxon>Orchidinae</taxon>
        <taxon>Platanthera</taxon>
    </lineage>
</organism>